<evidence type="ECO:0000313" key="10">
    <source>
        <dbReference type="Proteomes" id="UP000565698"/>
    </source>
</evidence>
<dbReference type="PROSITE" id="PS50240">
    <property type="entry name" value="TRYPSIN_DOM"/>
    <property type="match status" value="1"/>
</dbReference>
<proteinExistence type="predicted"/>
<keyword evidence="5" id="KW-1015">Disulfide bond</keyword>
<dbReference type="FunFam" id="2.40.10.10:FF:000120">
    <property type="entry name" value="Putative serine protease"/>
    <property type="match status" value="1"/>
</dbReference>
<evidence type="ECO:0000256" key="7">
    <source>
        <dbReference type="SAM" id="SignalP"/>
    </source>
</evidence>
<feature type="domain" description="Peptidase S1" evidence="8">
    <location>
        <begin position="26"/>
        <end position="254"/>
    </location>
</feature>
<dbReference type="InterPro" id="IPR001314">
    <property type="entry name" value="Peptidase_S1A"/>
</dbReference>
<sequence length="259" mass="29070">MTSHLLALLLSLIAVVLPLRYGCMEIIGGHVVSPHSRPYMAAIRRRNLTLCGGALVDGRWVLTAAHCELDEPDVRVVLGAHQASVAEKEQQIFEVMRWFRHPQFNRSSKENDIMLLKLNGIAKQNKYVHPLSLPDSYEDTKTGTTCKVAGWGVTSSGKPSKYLREATVKIVDRKSCERRYKNYTKITSNMLCALGKKFLLIKDACRGDSGGPLICAGRYTGIVSFGKRCGKRNMPGVYTRLTEKYIDWIKEIISLHRDS</sequence>
<comment type="caution">
    <text evidence="9">The sequence shown here is derived from an EMBL/GenBank/DDBJ whole genome shotgun (WGS) entry which is preliminary data.</text>
</comment>
<evidence type="ECO:0000256" key="5">
    <source>
        <dbReference type="ARBA" id="ARBA00023157"/>
    </source>
</evidence>
<feature type="signal peptide" evidence="7">
    <location>
        <begin position="1"/>
        <end position="18"/>
    </location>
</feature>
<dbReference type="InterPro" id="IPR018114">
    <property type="entry name" value="TRYPSIN_HIS"/>
</dbReference>
<dbReference type="SUPFAM" id="SSF50494">
    <property type="entry name" value="Trypsin-like serine proteases"/>
    <property type="match status" value="1"/>
</dbReference>
<keyword evidence="2 7" id="KW-0732">Signal</keyword>
<organism evidence="9 10">
    <name type="scientific">Thinocorus orbignyianus</name>
    <dbReference type="NCBI Taxonomy" id="161742"/>
    <lineage>
        <taxon>Eukaryota</taxon>
        <taxon>Metazoa</taxon>
        <taxon>Chordata</taxon>
        <taxon>Craniata</taxon>
        <taxon>Vertebrata</taxon>
        <taxon>Euteleostomi</taxon>
        <taxon>Archelosauria</taxon>
        <taxon>Archosauria</taxon>
        <taxon>Dinosauria</taxon>
        <taxon>Saurischia</taxon>
        <taxon>Theropoda</taxon>
        <taxon>Coelurosauria</taxon>
        <taxon>Aves</taxon>
        <taxon>Neognathae</taxon>
        <taxon>Neoaves</taxon>
        <taxon>Aequornithes</taxon>
        <taxon>Ciconiiformes</taxon>
        <taxon>Thinocoridae</taxon>
        <taxon>Thinocorus</taxon>
    </lineage>
</organism>
<dbReference type="PANTHER" id="PTHR24271:SF52">
    <property type="entry name" value="GRANZYME K"/>
    <property type="match status" value="1"/>
</dbReference>
<dbReference type="OrthoDB" id="6755574at2759"/>
<dbReference type="InterPro" id="IPR043504">
    <property type="entry name" value="Peptidase_S1_PA_chymotrypsin"/>
</dbReference>
<dbReference type="AlphaFoldDB" id="A0A7L1X1H7"/>
<evidence type="ECO:0000256" key="4">
    <source>
        <dbReference type="ARBA" id="ARBA00022825"/>
    </source>
</evidence>
<dbReference type="InterPro" id="IPR033116">
    <property type="entry name" value="TRYPSIN_SER"/>
</dbReference>
<dbReference type="EMBL" id="VXBW01001108">
    <property type="protein sequence ID" value="NXP03941.1"/>
    <property type="molecule type" value="Genomic_DNA"/>
</dbReference>
<dbReference type="InterPro" id="IPR009003">
    <property type="entry name" value="Peptidase_S1_PA"/>
</dbReference>
<dbReference type="Pfam" id="PF00089">
    <property type="entry name" value="Trypsin"/>
    <property type="match status" value="1"/>
</dbReference>
<keyword evidence="1 6" id="KW-0645">Protease</keyword>
<evidence type="ECO:0000256" key="2">
    <source>
        <dbReference type="ARBA" id="ARBA00022729"/>
    </source>
</evidence>
<dbReference type="PROSITE" id="PS00135">
    <property type="entry name" value="TRYPSIN_SER"/>
    <property type="match status" value="1"/>
</dbReference>
<evidence type="ECO:0000256" key="1">
    <source>
        <dbReference type="ARBA" id="ARBA00022670"/>
    </source>
</evidence>
<reference evidence="9 10" key="1">
    <citation type="submission" date="2019-09" db="EMBL/GenBank/DDBJ databases">
        <title>Bird 10,000 Genomes (B10K) Project - Family phase.</title>
        <authorList>
            <person name="Zhang G."/>
        </authorList>
    </citation>
    <scope>NUCLEOTIDE SEQUENCE [LARGE SCALE GENOMIC DNA]</scope>
    <source>
        <strain evidence="9">B10K-DU-002-47</strain>
        <tissue evidence="9">Muscle</tissue>
    </source>
</reference>
<dbReference type="SMART" id="SM00020">
    <property type="entry name" value="Tryp_SPc"/>
    <property type="match status" value="1"/>
</dbReference>
<dbReference type="GO" id="GO:0006508">
    <property type="term" value="P:proteolysis"/>
    <property type="evidence" value="ECO:0007669"/>
    <property type="project" value="UniProtKB-KW"/>
</dbReference>
<accession>A0A7L1X1H7</accession>
<feature type="non-terminal residue" evidence="9">
    <location>
        <position position="259"/>
    </location>
</feature>
<evidence type="ECO:0000313" key="9">
    <source>
        <dbReference type="EMBL" id="NXP03941.1"/>
    </source>
</evidence>
<dbReference type="PRINTS" id="PR00722">
    <property type="entry name" value="CHYMOTRYPSIN"/>
</dbReference>
<evidence type="ECO:0000256" key="6">
    <source>
        <dbReference type="RuleBase" id="RU363034"/>
    </source>
</evidence>
<keyword evidence="3 6" id="KW-0378">Hydrolase</keyword>
<feature type="non-terminal residue" evidence="9">
    <location>
        <position position="1"/>
    </location>
</feature>
<keyword evidence="4 6" id="KW-0720">Serine protease</keyword>
<feature type="chain" id="PRO_5029719238" evidence="7">
    <location>
        <begin position="19"/>
        <end position="259"/>
    </location>
</feature>
<dbReference type="GO" id="GO:0004252">
    <property type="term" value="F:serine-type endopeptidase activity"/>
    <property type="evidence" value="ECO:0007669"/>
    <property type="project" value="InterPro"/>
</dbReference>
<protein>
    <submittedName>
        <fullName evidence="9">GRAA protein</fullName>
    </submittedName>
</protein>
<dbReference type="Gene3D" id="2.40.10.10">
    <property type="entry name" value="Trypsin-like serine proteases"/>
    <property type="match status" value="2"/>
</dbReference>
<dbReference type="InterPro" id="IPR001254">
    <property type="entry name" value="Trypsin_dom"/>
</dbReference>
<evidence type="ECO:0000259" key="8">
    <source>
        <dbReference type="PROSITE" id="PS50240"/>
    </source>
</evidence>
<dbReference type="PROSITE" id="PS00134">
    <property type="entry name" value="TRYPSIN_HIS"/>
    <property type="match status" value="1"/>
</dbReference>
<dbReference type="Proteomes" id="UP000565698">
    <property type="component" value="Unassembled WGS sequence"/>
</dbReference>
<name>A0A7L1X1H7_9AVES</name>
<gene>
    <name evidence="9" type="primary">Gzma_0</name>
    <name evidence="9" type="ORF">THIORB_R12714</name>
</gene>
<evidence type="ECO:0000256" key="3">
    <source>
        <dbReference type="ARBA" id="ARBA00022801"/>
    </source>
</evidence>
<dbReference type="PANTHER" id="PTHR24271">
    <property type="entry name" value="KALLIKREIN-RELATED"/>
    <property type="match status" value="1"/>
</dbReference>
<dbReference type="CDD" id="cd00190">
    <property type="entry name" value="Tryp_SPc"/>
    <property type="match status" value="1"/>
</dbReference>
<keyword evidence="10" id="KW-1185">Reference proteome</keyword>